<dbReference type="InterPro" id="IPR036291">
    <property type="entry name" value="NAD(P)-bd_dom_sf"/>
</dbReference>
<dbReference type="SUPFAM" id="SSF51735">
    <property type="entry name" value="NAD(P)-binding Rossmann-fold domains"/>
    <property type="match status" value="1"/>
</dbReference>
<dbReference type="PANTHER" id="PTHR15020:SF50">
    <property type="entry name" value="UPF0659 PROTEIN YMR090W"/>
    <property type="match status" value="1"/>
</dbReference>
<dbReference type="EMBL" id="CAJPDT010000011">
    <property type="protein sequence ID" value="CAF9913113.1"/>
    <property type="molecule type" value="Genomic_DNA"/>
</dbReference>
<comment type="similarity">
    <text evidence="1">Belongs to the avfA family.</text>
</comment>
<dbReference type="Pfam" id="PF13460">
    <property type="entry name" value="NAD_binding_10"/>
    <property type="match status" value="1"/>
</dbReference>
<dbReference type="OrthoDB" id="10254221at2759"/>
<evidence type="ECO:0000259" key="2">
    <source>
        <dbReference type="Pfam" id="PF13460"/>
    </source>
</evidence>
<evidence type="ECO:0000256" key="1">
    <source>
        <dbReference type="ARBA" id="ARBA00038376"/>
    </source>
</evidence>
<reference evidence="3" key="1">
    <citation type="submission" date="2021-03" db="EMBL/GenBank/DDBJ databases">
        <authorList>
            <person name="Tagirdzhanova G."/>
        </authorList>
    </citation>
    <scope>NUCLEOTIDE SEQUENCE</scope>
</reference>
<dbReference type="Proteomes" id="UP000664534">
    <property type="component" value="Unassembled WGS sequence"/>
</dbReference>
<dbReference type="AlphaFoldDB" id="A0A8H3EWL0"/>
<dbReference type="PANTHER" id="PTHR15020">
    <property type="entry name" value="FLAVIN REDUCTASE-RELATED"/>
    <property type="match status" value="1"/>
</dbReference>
<accession>A0A8H3EWL0</accession>
<proteinExistence type="inferred from homology"/>
<sequence length="136" mass="14525">MPVLLLGATGTLGSRLLPALLAHKQKVVVYVRNELKLKELIPSTILSRVTVVKGDATDSDSIRNALVQHECDALVNSAGLAAVLPWSKPQMQEIIKAAATGAVDASKELNRPIRAWFLGGMSILDVPGMEGTQLMN</sequence>
<protein>
    <recommendedName>
        <fullName evidence="2">NAD(P)-binding domain-containing protein</fullName>
    </recommendedName>
</protein>
<dbReference type="Gene3D" id="3.40.50.720">
    <property type="entry name" value="NAD(P)-binding Rossmann-like Domain"/>
    <property type="match status" value="1"/>
</dbReference>
<evidence type="ECO:0000313" key="3">
    <source>
        <dbReference type="EMBL" id="CAF9913113.1"/>
    </source>
</evidence>
<name>A0A8H3EWL0_9LECA</name>
<feature type="domain" description="NAD(P)-binding" evidence="2">
    <location>
        <begin position="7"/>
        <end position="100"/>
    </location>
</feature>
<gene>
    <name evidence="3" type="ORF">IMSHALPRED_000915</name>
</gene>
<evidence type="ECO:0000313" key="4">
    <source>
        <dbReference type="Proteomes" id="UP000664534"/>
    </source>
</evidence>
<organism evidence="3 4">
    <name type="scientific">Imshaugia aleurites</name>
    <dbReference type="NCBI Taxonomy" id="172621"/>
    <lineage>
        <taxon>Eukaryota</taxon>
        <taxon>Fungi</taxon>
        <taxon>Dikarya</taxon>
        <taxon>Ascomycota</taxon>
        <taxon>Pezizomycotina</taxon>
        <taxon>Lecanoromycetes</taxon>
        <taxon>OSLEUM clade</taxon>
        <taxon>Lecanoromycetidae</taxon>
        <taxon>Lecanorales</taxon>
        <taxon>Lecanorineae</taxon>
        <taxon>Parmeliaceae</taxon>
        <taxon>Imshaugia</taxon>
    </lineage>
</organism>
<dbReference type="InterPro" id="IPR016040">
    <property type="entry name" value="NAD(P)-bd_dom"/>
</dbReference>
<comment type="caution">
    <text evidence="3">The sequence shown here is derived from an EMBL/GenBank/DDBJ whole genome shotgun (WGS) entry which is preliminary data.</text>
</comment>
<keyword evidence="4" id="KW-1185">Reference proteome</keyword>